<keyword evidence="18" id="KW-1185">Reference proteome</keyword>
<evidence type="ECO:0000256" key="14">
    <source>
        <dbReference type="ARBA" id="ARBA00023268"/>
    </source>
</evidence>
<dbReference type="Gene3D" id="1.10.287.1080">
    <property type="entry name" value="MazG-like"/>
    <property type="match status" value="1"/>
</dbReference>
<dbReference type="Pfam" id="PF01503">
    <property type="entry name" value="PRA-PH"/>
    <property type="match status" value="1"/>
</dbReference>
<accession>A0A2A2G7E3</accession>
<dbReference type="SUPFAM" id="SSF101386">
    <property type="entry name" value="all-alpha NTP pyrophosphatases"/>
    <property type="match status" value="1"/>
</dbReference>
<sequence>MIDINALDFEKGNGLIPAIIQDADSFQVLMLGYMNKEALQKTLDEERVTFFSRSKQRLWTKGETSGNYLDVVDLQKDCDDDTLLILTKPHGPTCHTGEQSCFYRKDFKPQKNLNFLNNLEELIISRKEQMPEGSYTTSLFEDGIDKIAQKVGEEAVETVIEAKNEDHNLVDEVSDLIYHLLVLLVAKGVPLQTIVQNLEERHGK</sequence>
<dbReference type="CDD" id="cd11534">
    <property type="entry name" value="NTP-PPase_HisIE_like"/>
    <property type="match status" value="1"/>
</dbReference>
<keyword evidence="11 15" id="KW-0378">Hydrolase</keyword>
<evidence type="ECO:0000256" key="7">
    <source>
        <dbReference type="ARBA" id="ARBA00008299"/>
    </source>
</evidence>
<dbReference type="PANTHER" id="PTHR42945">
    <property type="entry name" value="HISTIDINE BIOSYNTHESIS BIFUNCTIONAL PROTEIN"/>
    <property type="match status" value="1"/>
</dbReference>
<organism evidence="17 18">
    <name type="scientific">Fodinibius salipaludis</name>
    <dbReference type="NCBI Taxonomy" id="2032627"/>
    <lineage>
        <taxon>Bacteria</taxon>
        <taxon>Pseudomonadati</taxon>
        <taxon>Balneolota</taxon>
        <taxon>Balneolia</taxon>
        <taxon>Balneolales</taxon>
        <taxon>Balneolaceae</taxon>
        <taxon>Fodinibius</taxon>
    </lineage>
</organism>
<keyword evidence="10 15" id="KW-0547">Nucleotide-binding</keyword>
<dbReference type="NCBIfam" id="TIGR03188">
    <property type="entry name" value="histidine_hisI"/>
    <property type="match status" value="1"/>
</dbReference>
<evidence type="ECO:0000256" key="11">
    <source>
        <dbReference type="ARBA" id="ARBA00022801"/>
    </source>
</evidence>
<comment type="catalytic activity">
    <reaction evidence="1 15">
        <text>1-(5-phospho-beta-D-ribosyl)-5'-AMP + H2O = 1-(5-phospho-beta-D-ribosyl)-5-[(5-phospho-beta-D-ribosylamino)methylideneamino]imidazole-4-carboxamide</text>
        <dbReference type="Rhea" id="RHEA:20049"/>
        <dbReference type="ChEBI" id="CHEBI:15377"/>
        <dbReference type="ChEBI" id="CHEBI:58435"/>
        <dbReference type="ChEBI" id="CHEBI:59457"/>
        <dbReference type="EC" id="3.5.4.19"/>
    </reaction>
</comment>
<dbReference type="GO" id="GO:0005737">
    <property type="term" value="C:cytoplasm"/>
    <property type="evidence" value="ECO:0007669"/>
    <property type="project" value="UniProtKB-SubCell"/>
</dbReference>
<evidence type="ECO:0000256" key="10">
    <source>
        <dbReference type="ARBA" id="ARBA00022741"/>
    </source>
</evidence>
<evidence type="ECO:0000259" key="16">
    <source>
        <dbReference type="Pfam" id="PF01502"/>
    </source>
</evidence>
<dbReference type="InterPro" id="IPR038019">
    <property type="entry name" value="PRib_AMP_CycHydrolase_sf"/>
</dbReference>
<protein>
    <recommendedName>
        <fullName evidence="15">Histidine biosynthesis bifunctional protein HisIE</fullName>
    </recommendedName>
    <domain>
        <recommendedName>
            <fullName evidence="15">Phosphoribosyl-AMP cyclohydrolase</fullName>
            <shortName evidence="15">PRA-CH</shortName>
            <ecNumber evidence="15">3.5.4.19</ecNumber>
        </recommendedName>
    </domain>
    <domain>
        <recommendedName>
            <fullName evidence="15">Phosphoribosyl-ATP pyrophosphatase</fullName>
            <shortName evidence="15">PRA-PH</shortName>
            <ecNumber evidence="15">3.6.1.31</ecNumber>
        </recommendedName>
    </domain>
</protein>
<evidence type="ECO:0000256" key="8">
    <source>
        <dbReference type="ARBA" id="ARBA00022490"/>
    </source>
</evidence>
<evidence type="ECO:0000256" key="13">
    <source>
        <dbReference type="ARBA" id="ARBA00023102"/>
    </source>
</evidence>
<keyword evidence="14 15" id="KW-0511">Multifunctional enzyme</keyword>
<dbReference type="HAMAP" id="MF_01020">
    <property type="entry name" value="HisE"/>
    <property type="match status" value="1"/>
</dbReference>
<evidence type="ECO:0000256" key="3">
    <source>
        <dbReference type="ARBA" id="ARBA00004496"/>
    </source>
</evidence>
<comment type="similarity">
    <text evidence="6 15">In the C-terminal section; belongs to the PRA-PH family.</text>
</comment>
<dbReference type="GO" id="GO:0004636">
    <property type="term" value="F:phosphoribosyl-ATP diphosphatase activity"/>
    <property type="evidence" value="ECO:0007669"/>
    <property type="project" value="UniProtKB-UniRule"/>
</dbReference>
<name>A0A2A2G7E3_9BACT</name>
<dbReference type="GO" id="GO:0000105">
    <property type="term" value="P:L-histidine biosynthetic process"/>
    <property type="evidence" value="ECO:0007669"/>
    <property type="project" value="UniProtKB-UniRule"/>
</dbReference>
<dbReference type="RefSeq" id="WP_095606867.1">
    <property type="nucleotide sequence ID" value="NZ_NSKE01000007.1"/>
</dbReference>
<dbReference type="FunFam" id="3.10.20.810:FF:000001">
    <property type="entry name" value="Histidine biosynthesis bifunctional protein HisIE"/>
    <property type="match status" value="1"/>
</dbReference>
<evidence type="ECO:0000256" key="1">
    <source>
        <dbReference type="ARBA" id="ARBA00000024"/>
    </source>
</evidence>
<comment type="pathway">
    <text evidence="4 15">Amino-acid biosynthesis; L-histidine biosynthesis; L-histidine from 5-phospho-alpha-D-ribose 1-diphosphate: step 3/9.</text>
</comment>
<dbReference type="AlphaFoldDB" id="A0A2A2G7E3"/>
<dbReference type="GO" id="GO:0005524">
    <property type="term" value="F:ATP binding"/>
    <property type="evidence" value="ECO:0007669"/>
    <property type="project" value="UniProtKB-KW"/>
</dbReference>
<dbReference type="EC" id="3.6.1.31" evidence="15"/>
<evidence type="ECO:0000256" key="5">
    <source>
        <dbReference type="ARBA" id="ARBA00005204"/>
    </source>
</evidence>
<evidence type="ECO:0000256" key="12">
    <source>
        <dbReference type="ARBA" id="ARBA00022840"/>
    </source>
</evidence>
<dbReference type="PANTHER" id="PTHR42945:SF9">
    <property type="entry name" value="HISTIDINE BIOSYNTHESIS BIFUNCTIONAL PROTEIN HISIE"/>
    <property type="match status" value="1"/>
</dbReference>
<comment type="pathway">
    <text evidence="5 15">Amino-acid biosynthesis; L-histidine biosynthesis; L-histidine from 5-phospho-alpha-D-ribose 1-diphosphate: step 2/9.</text>
</comment>
<comment type="catalytic activity">
    <reaction evidence="2 15">
        <text>1-(5-phospho-beta-D-ribosyl)-ATP + H2O = 1-(5-phospho-beta-D-ribosyl)-5'-AMP + diphosphate + H(+)</text>
        <dbReference type="Rhea" id="RHEA:22828"/>
        <dbReference type="ChEBI" id="CHEBI:15377"/>
        <dbReference type="ChEBI" id="CHEBI:15378"/>
        <dbReference type="ChEBI" id="CHEBI:33019"/>
        <dbReference type="ChEBI" id="CHEBI:59457"/>
        <dbReference type="ChEBI" id="CHEBI:73183"/>
        <dbReference type="EC" id="3.6.1.31"/>
    </reaction>
</comment>
<comment type="similarity">
    <text evidence="7 15">In the N-terminal section; belongs to the PRA-CH family.</text>
</comment>
<dbReference type="InterPro" id="IPR008179">
    <property type="entry name" value="HisE"/>
</dbReference>
<reference evidence="17 18" key="1">
    <citation type="submission" date="2017-08" db="EMBL/GenBank/DDBJ databases">
        <title>Aliifodinibius alkalisoli sp. nov., isolated from saline alkaline soil.</title>
        <authorList>
            <person name="Liu D."/>
            <person name="Zhang G."/>
        </authorList>
    </citation>
    <scope>NUCLEOTIDE SEQUENCE [LARGE SCALE GENOMIC DNA]</scope>
    <source>
        <strain evidence="17 18">WN023</strain>
    </source>
</reference>
<evidence type="ECO:0000256" key="15">
    <source>
        <dbReference type="HAMAP-Rule" id="MF_01019"/>
    </source>
</evidence>
<dbReference type="NCBIfam" id="NF002747">
    <property type="entry name" value="PRK02759.1"/>
    <property type="match status" value="1"/>
</dbReference>
<dbReference type="Proteomes" id="UP000218831">
    <property type="component" value="Unassembled WGS sequence"/>
</dbReference>
<dbReference type="InterPro" id="IPR023019">
    <property type="entry name" value="His_synth_HisIE"/>
</dbReference>
<gene>
    <name evidence="15" type="primary">hisI</name>
    <name evidence="15" type="synonym">hisIE</name>
    <name evidence="17" type="ORF">CK503_11030</name>
</gene>
<evidence type="ECO:0000313" key="17">
    <source>
        <dbReference type="EMBL" id="PAU93676.1"/>
    </source>
</evidence>
<comment type="subcellular location">
    <subcellularLocation>
        <location evidence="3 15">Cytoplasm</location>
    </subcellularLocation>
</comment>
<dbReference type="GO" id="GO:0004635">
    <property type="term" value="F:phosphoribosyl-AMP cyclohydrolase activity"/>
    <property type="evidence" value="ECO:0007669"/>
    <property type="project" value="UniProtKB-UniRule"/>
</dbReference>
<feature type="region of interest" description="Phosphoribosyl-AMP cyclohydrolase" evidence="15">
    <location>
        <begin position="1"/>
        <end position="115"/>
    </location>
</feature>
<dbReference type="HAMAP" id="MF_01019">
    <property type="entry name" value="HisIE"/>
    <property type="match status" value="1"/>
</dbReference>
<dbReference type="EC" id="3.5.4.19" evidence="15"/>
<feature type="domain" description="Phosphoribosyl-AMP cyclohydrolase" evidence="16">
    <location>
        <begin position="30"/>
        <end position="103"/>
    </location>
</feature>
<dbReference type="EMBL" id="NSKE01000007">
    <property type="protein sequence ID" value="PAU93676.1"/>
    <property type="molecule type" value="Genomic_DNA"/>
</dbReference>
<dbReference type="NCBIfam" id="NF000768">
    <property type="entry name" value="PRK00051.1"/>
    <property type="match status" value="1"/>
</dbReference>
<dbReference type="UniPathway" id="UPA00031">
    <property type="reaction ID" value="UER00007"/>
</dbReference>
<keyword evidence="13 15" id="KW-0368">Histidine biosynthesis</keyword>
<evidence type="ECO:0000256" key="2">
    <source>
        <dbReference type="ARBA" id="ARBA00001460"/>
    </source>
</evidence>
<keyword evidence="9 15" id="KW-0028">Amino-acid biosynthesis</keyword>
<evidence type="ECO:0000256" key="4">
    <source>
        <dbReference type="ARBA" id="ARBA00005169"/>
    </source>
</evidence>
<dbReference type="OrthoDB" id="9795769at2"/>
<keyword evidence="8 15" id="KW-0963">Cytoplasm</keyword>
<dbReference type="Gene3D" id="3.10.20.810">
    <property type="entry name" value="Phosphoribosyl-AMP cyclohydrolase"/>
    <property type="match status" value="1"/>
</dbReference>
<dbReference type="InterPro" id="IPR021130">
    <property type="entry name" value="PRib-ATP_PPHydrolase-like"/>
</dbReference>
<comment type="caution">
    <text evidence="17">The sequence shown here is derived from an EMBL/GenBank/DDBJ whole genome shotgun (WGS) entry which is preliminary data.</text>
</comment>
<evidence type="ECO:0000256" key="6">
    <source>
        <dbReference type="ARBA" id="ARBA00007731"/>
    </source>
</evidence>
<keyword evidence="12 15" id="KW-0067">ATP-binding</keyword>
<feature type="region of interest" description="Phosphoribosyl-ATP pyrophosphohydrolase" evidence="15">
    <location>
        <begin position="116"/>
        <end position="204"/>
    </location>
</feature>
<proteinExistence type="inferred from homology"/>
<evidence type="ECO:0000256" key="9">
    <source>
        <dbReference type="ARBA" id="ARBA00022605"/>
    </source>
</evidence>
<dbReference type="SUPFAM" id="SSF141734">
    <property type="entry name" value="HisI-like"/>
    <property type="match status" value="1"/>
</dbReference>
<dbReference type="InterPro" id="IPR002496">
    <property type="entry name" value="PRib_AMP_CycHydrolase_dom"/>
</dbReference>
<dbReference type="FunFam" id="1.10.287.1080:FF:000002">
    <property type="entry name" value="Histidine biosynthesis bifunctional protein HisIE"/>
    <property type="match status" value="1"/>
</dbReference>
<evidence type="ECO:0000313" key="18">
    <source>
        <dbReference type="Proteomes" id="UP000218831"/>
    </source>
</evidence>
<dbReference type="Pfam" id="PF01502">
    <property type="entry name" value="PRA-CH"/>
    <property type="match status" value="1"/>
</dbReference>